<keyword evidence="2" id="KW-0238">DNA-binding</keyword>
<sequence>MSEDQRHQRAEVTSSGEGSVEQDVQRFSYTDKLYLYLQLPSGPSSGDKRSVREQGSTGYQLHPCTWIRSHLEEHSDTCLPKQDVYETYKYCENLQHRPLSAANFGKIIRDIFPNIKARRLGAAHTYCYSGIRRKTVLNMPLLPNLDLKNDPVPSPPSVSTYKQEVTEAACELICDWAQKILKRSFDTVVEIARYLIQEHMVNPRCSQAELVTSAALAGRGLACDTGVGNKMVPQQELVPDIWGIFRGKTSLN</sequence>
<dbReference type="InterPro" id="IPR039779">
    <property type="entry name" value="RFX-like"/>
</dbReference>
<evidence type="ECO:0000259" key="6">
    <source>
        <dbReference type="PROSITE" id="PS51526"/>
    </source>
</evidence>
<dbReference type="SUPFAM" id="SSF46785">
    <property type="entry name" value="Winged helix' DNA-binding domain"/>
    <property type="match status" value="1"/>
</dbReference>
<dbReference type="Pfam" id="PF02257">
    <property type="entry name" value="RFX_DNA_binding"/>
    <property type="match status" value="1"/>
</dbReference>
<comment type="similarity">
    <text evidence="4">Belongs to the RFX family.</text>
</comment>
<reference evidence="7" key="3">
    <citation type="submission" date="2025-09" db="UniProtKB">
        <authorList>
            <consortium name="Ensembl"/>
        </authorList>
    </citation>
    <scope>IDENTIFICATION</scope>
</reference>
<evidence type="ECO:0000256" key="5">
    <source>
        <dbReference type="SAM" id="MobiDB-lite"/>
    </source>
</evidence>
<keyword evidence="3" id="KW-0539">Nucleus</keyword>
<dbReference type="PROSITE" id="PS51526">
    <property type="entry name" value="RFX_DBD"/>
    <property type="match status" value="1"/>
</dbReference>
<keyword evidence="8" id="KW-1185">Reference proteome</keyword>
<dbReference type="InterPro" id="IPR036390">
    <property type="entry name" value="WH_DNA-bd_sf"/>
</dbReference>
<evidence type="ECO:0000256" key="1">
    <source>
        <dbReference type="ARBA" id="ARBA00004123"/>
    </source>
</evidence>
<comment type="subcellular location">
    <subcellularLocation>
        <location evidence="1">Nucleus</location>
    </subcellularLocation>
</comment>
<proteinExistence type="inferred from homology"/>
<dbReference type="AlphaFoldDB" id="A0A3P8WVI3"/>
<dbReference type="PANTHER" id="PTHR12619:SF18">
    <property type="entry name" value="DNA-BINDING PROTEIN RFX5"/>
    <property type="match status" value="1"/>
</dbReference>
<dbReference type="Gene3D" id="1.10.10.10">
    <property type="entry name" value="Winged helix-like DNA-binding domain superfamily/Winged helix DNA-binding domain"/>
    <property type="match status" value="1"/>
</dbReference>
<evidence type="ECO:0000256" key="3">
    <source>
        <dbReference type="ARBA" id="ARBA00023242"/>
    </source>
</evidence>
<dbReference type="GO" id="GO:0000981">
    <property type="term" value="F:DNA-binding transcription factor activity, RNA polymerase II-specific"/>
    <property type="evidence" value="ECO:0007669"/>
    <property type="project" value="TreeGrafter"/>
</dbReference>
<protein>
    <submittedName>
        <fullName evidence="7">Regulatory factor X, 5</fullName>
    </submittedName>
</protein>
<dbReference type="FunFam" id="1.10.10.10:FF:000128">
    <property type="entry name" value="DNA-binding protein RFX5 isoform X1"/>
    <property type="match status" value="1"/>
</dbReference>
<organism evidence="7 8">
    <name type="scientific">Cynoglossus semilaevis</name>
    <name type="common">Tongue sole</name>
    <dbReference type="NCBI Taxonomy" id="244447"/>
    <lineage>
        <taxon>Eukaryota</taxon>
        <taxon>Metazoa</taxon>
        <taxon>Chordata</taxon>
        <taxon>Craniata</taxon>
        <taxon>Vertebrata</taxon>
        <taxon>Euteleostomi</taxon>
        <taxon>Actinopterygii</taxon>
        <taxon>Neopterygii</taxon>
        <taxon>Teleostei</taxon>
        <taxon>Neoteleostei</taxon>
        <taxon>Acanthomorphata</taxon>
        <taxon>Carangaria</taxon>
        <taxon>Pleuronectiformes</taxon>
        <taxon>Pleuronectoidei</taxon>
        <taxon>Cynoglossidae</taxon>
        <taxon>Cynoglossinae</taxon>
        <taxon>Cynoglossus</taxon>
    </lineage>
</organism>
<reference evidence="7 8" key="1">
    <citation type="journal article" date="2014" name="Nat. Genet.">
        <title>Whole-genome sequence of a flatfish provides insights into ZW sex chromosome evolution and adaptation to a benthic lifestyle.</title>
        <authorList>
            <person name="Chen S."/>
            <person name="Zhang G."/>
            <person name="Shao C."/>
            <person name="Huang Q."/>
            <person name="Liu G."/>
            <person name="Zhang P."/>
            <person name="Song W."/>
            <person name="An N."/>
            <person name="Chalopin D."/>
            <person name="Volff J.N."/>
            <person name="Hong Y."/>
            <person name="Li Q."/>
            <person name="Sha Z."/>
            <person name="Zhou H."/>
            <person name="Xie M."/>
            <person name="Yu Q."/>
            <person name="Liu Y."/>
            <person name="Xiang H."/>
            <person name="Wang N."/>
            <person name="Wu K."/>
            <person name="Yang C."/>
            <person name="Zhou Q."/>
            <person name="Liao X."/>
            <person name="Yang L."/>
            <person name="Hu Q."/>
            <person name="Zhang J."/>
            <person name="Meng L."/>
            <person name="Jin L."/>
            <person name="Tian Y."/>
            <person name="Lian J."/>
            <person name="Yang J."/>
            <person name="Miao G."/>
            <person name="Liu S."/>
            <person name="Liang Z."/>
            <person name="Yan F."/>
            <person name="Li Y."/>
            <person name="Sun B."/>
            <person name="Zhang H."/>
            <person name="Zhang J."/>
            <person name="Zhu Y."/>
            <person name="Du M."/>
            <person name="Zhao Y."/>
            <person name="Schartl M."/>
            <person name="Tang Q."/>
            <person name="Wang J."/>
        </authorList>
    </citation>
    <scope>NUCLEOTIDE SEQUENCE</scope>
</reference>
<dbReference type="InterPro" id="IPR036388">
    <property type="entry name" value="WH-like_DNA-bd_sf"/>
</dbReference>
<name>A0A3P8WVI3_CYNSE</name>
<evidence type="ECO:0000256" key="4">
    <source>
        <dbReference type="ARBA" id="ARBA00061114"/>
    </source>
</evidence>
<feature type="domain" description="RFX-type winged-helix" evidence="6">
    <location>
        <begin position="63"/>
        <end position="135"/>
    </location>
</feature>
<evidence type="ECO:0000256" key="2">
    <source>
        <dbReference type="ARBA" id="ARBA00023125"/>
    </source>
</evidence>
<dbReference type="GO" id="GO:0005634">
    <property type="term" value="C:nucleus"/>
    <property type="evidence" value="ECO:0007669"/>
    <property type="project" value="UniProtKB-SubCell"/>
</dbReference>
<dbReference type="Pfam" id="PF18326">
    <property type="entry name" value="RFX5_N"/>
    <property type="match status" value="1"/>
</dbReference>
<dbReference type="STRING" id="244447.ENSCSEP00000030537"/>
<dbReference type="Gene3D" id="6.10.140.1290">
    <property type="match status" value="1"/>
</dbReference>
<dbReference type="Proteomes" id="UP000265120">
    <property type="component" value="Chromosome 18"/>
</dbReference>
<accession>A0A3P8WVI3</accession>
<dbReference type="PANTHER" id="PTHR12619">
    <property type="entry name" value="RFX TRANSCRIPTION FACTOR FAMILY"/>
    <property type="match status" value="1"/>
</dbReference>
<dbReference type="InterPro" id="IPR003150">
    <property type="entry name" value="DNA-bd_RFX"/>
</dbReference>
<dbReference type="GeneTree" id="ENSGT01050000244970"/>
<evidence type="ECO:0000313" key="7">
    <source>
        <dbReference type="Ensembl" id="ENSCSEP00000030537.1"/>
    </source>
</evidence>
<dbReference type="Ensembl" id="ENSCSET00000030942.1">
    <property type="protein sequence ID" value="ENSCSEP00000030537.1"/>
    <property type="gene ID" value="ENSCSEG00000019556.1"/>
</dbReference>
<feature type="region of interest" description="Disordered" evidence="5">
    <location>
        <begin position="1"/>
        <end position="23"/>
    </location>
</feature>
<dbReference type="InParanoid" id="A0A3P8WVI3"/>
<feature type="compositionally biased region" description="Basic and acidic residues" evidence="5">
    <location>
        <begin position="1"/>
        <end position="10"/>
    </location>
</feature>
<reference evidence="7" key="2">
    <citation type="submission" date="2025-08" db="UniProtKB">
        <authorList>
            <consortium name="Ensembl"/>
        </authorList>
    </citation>
    <scope>IDENTIFICATION</scope>
</reference>
<dbReference type="GO" id="GO:0000978">
    <property type="term" value="F:RNA polymerase II cis-regulatory region sequence-specific DNA binding"/>
    <property type="evidence" value="ECO:0007669"/>
    <property type="project" value="TreeGrafter"/>
</dbReference>
<evidence type="ECO:0000313" key="8">
    <source>
        <dbReference type="Proteomes" id="UP000265120"/>
    </source>
</evidence>